<evidence type="ECO:0000313" key="3">
    <source>
        <dbReference type="Proteomes" id="UP001166293"/>
    </source>
</evidence>
<dbReference type="InterPro" id="IPR002364">
    <property type="entry name" value="Quin_OxRdtase/zeta-crystal_CS"/>
</dbReference>
<feature type="domain" description="Enoyl reductase (ER)" evidence="1">
    <location>
        <begin position="10"/>
        <end position="319"/>
    </location>
</feature>
<dbReference type="SMART" id="SM00829">
    <property type="entry name" value="PKS_ER"/>
    <property type="match status" value="1"/>
</dbReference>
<protein>
    <submittedName>
        <fullName evidence="2">NAD(P)-dependent alcohol dehydrogenase</fullName>
    </submittedName>
</protein>
<dbReference type="PROSITE" id="PS01162">
    <property type="entry name" value="QOR_ZETA_CRYSTAL"/>
    <property type="match status" value="1"/>
</dbReference>
<evidence type="ECO:0000313" key="2">
    <source>
        <dbReference type="EMBL" id="MBV2359584.1"/>
    </source>
</evidence>
<dbReference type="PANTHER" id="PTHR44013:SF1">
    <property type="entry name" value="ZINC-TYPE ALCOHOL DEHYDROGENASE-LIKE PROTEIN C16A3.02C"/>
    <property type="match status" value="1"/>
</dbReference>
<gene>
    <name evidence="2" type="ORF">KUH32_07350</name>
</gene>
<name>A0ABS6N6E0_9RHOB</name>
<accession>A0ABS6N6E0</accession>
<proteinExistence type="predicted"/>
<dbReference type="InterPro" id="IPR013154">
    <property type="entry name" value="ADH-like_N"/>
</dbReference>
<dbReference type="InterPro" id="IPR020843">
    <property type="entry name" value="ER"/>
</dbReference>
<dbReference type="InterPro" id="IPR052733">
    <property type="entry name" value="Chloroplast_QOR"/>
</dbReference>
<dbReference type="PANTHER" id="PTHR44013">
    <property type="entry name" value="ZINC-TYPE ALCOHOL DEHYDROGENASE-LIKE PROTEIN C16A3.02C"/>
    <property type="match status" value="1"/>
</dbReference>
<reference evidence="2" key="1">
    <citation type="submission" date="2021-06" db="EMBL/GenBank/DDBJ databases">
        <title>Thalassococcus sp. CAU 1522 isolated from sea sand, Republic of Korea.</title>
        <authorList>
            <person name="Kim W."/>
        </authorList>
    </citation>
    <scope>NUCLEOTIDE SEQUENCE</scope>
    <source>
        <strain evidence="2">CAU 1522</strain>
    </source>
</reference>
<dbReference type="RefSeq" id="WP_217777384.1">
    <property type="nucleotide sequence ID" value="NZ_JAHRWL010000001.1"/>
</dbReference>
<dbReference type="CDD" id="cd08267">
    <property type="entry name" value="MDR1"/>
    <property type="match status" value="1"/>
</dbReference>
<sequence>MKAAIYTRYGAPQSVSVKDVATPAPAPDQILIRVRASTVTTADWRLRASAFPGLLWLPGRLMTGLVAPKNPILGLEVAGEIVATGRDVTRFHIGQRVFGFTGGGAHAEYLALSQDAAVLPIPTGMSDAEAAALPWGAVAALVFLRDVARVKPGQDVLIVGASGGVGVYAVQIAKAMGATVTGVCSAANVDLVRDLGADTVLDYRKTDIRAARNAYDLVFDTVGATRYPKMIGALRKNGLFLPLNFGGRELWHLVLSRLIRGPRIKLFVNGDSAEDLRAVLAMVANGQLRPVVDRHFALDDIVSAHAYVEARHRKGAVIVDMARAGDARAIA</sequence>
<dbReference type="EMBL" id="JAHRWL010000001">
    <property type="protein sequence ID" value="MBV2359584.1"/>
    <property type="molecule type" value="Genomic_DNA"/>
</dbReference>
<comment type="caution">
    <text evidence="2">The sequence shown here is derived from an EMBL/GenBank/DDBJ whole genome shotgun (WGS) entry which is preliminary data.</text>
</comment>
<dbReference type="Pfam" id="PF08240">
    <property type="entry name" value="ADH_N"/>
    <property type="match status" value="1"/>
</dbReference>
<dbReference type="Proteomes" id="UP001166293">
    <property type="component" value="Unassembled WGS sequence"/>
</dbReference>
<organism evidence="2 3">
    <name type="scientific">Thalassococcus arenae</name>
    <dbReference type="NCBI Taxonomy" id="2851652"/>
    <lineage>
        <taxon>Bacteria</taxon>
        <taxon>Pseudomonadati</taxon>
        <taxon>Pseudomonadota</taxon>
        <taxon>Alphaproteobacteria</taxon>
        <taxon>Rhodobacterales</taxon>
        <taxon>Roseobacteraceae</taxon>
        <taxon>Thalassococcus</taxon>
    </lineage>
</organism>
<dbReference type="Pfam" id="PF13602">
    <property type="entry name" value="ADH_zinc_N_2"/>
    <property type="match status" value="1"/>
</dbReference>
<evidence type="ECO:0000259" key="1">
    <source>
        <dbReference type="SMART" id="SM00829"/>
    </source>
</evidence>
<keyword evidence="3" id="KW-1185">Reference proteome</keyword>